<accession>A0A518IBV7</accession>
<evidence type="ECO:0008006" key="3">
    <source>
        <dbReference type="Google" id="ProtNLM"/>
    </source>
</evidence>
<dbReference type="Gene3D" id="3.30.450.40">
    <property type="match status" value="1"/>
</dbReference>
<gene>
    <name evidence="1" type="ORF">Enr17x_26130</name>
</gene>
<evidence type="ECO:0000313" key="2">
    <source>
        <dbReference type="Proteomes" id="UP000318313"/>
    </source>
</evidence>
<dbReference type="SUPFAM" id="SSF55781">
    <property type="entry name" value="GAF domain-like"/>
    <property type="match status" value="1"/>
</dbReference>
<reference evidence="1 2" key="1">
    <citation type="submission" date="2019-03" db="EMBL/GenBank/DDBJ databases">
        <title>Deep-cultivation of Planctomycetes and their phenomic and genomic characterization uncovers novel biology.</title>
        <authorList>
            <person name="Wiegand S."/>
            <person name="Jogler M."/>
            <person name="Boedeker C."/>
            <person name="Pinto D."/>
            <person name="Vollmers J."/>
            <person name="Rivas-Marin E."/>
            <person name="Kohn T."/>
            <person name="Peeters S.H."/>
            <person name="Heuer A."/>
            <person name="Rast P."/>
            <person name="Oberbeckmann S."/>
            <person name="Bunk B."/>
            <person name="Jeske O."/>
            <person name="Meyerdierks A."/>
            <person name="Storesund J.E."/>
            <person name="Kallscheuer N."/>
            <person name="Luecker S."/>
            <person name="Lage O.M."/>
            <person name="Pohl T."/>
            <person name="Merkel B.J."/>
            <person name="Hornburger P."/>
            <person name="Mueller R.-W."/>
            <person name="Bruemmer F."/>
            <person name="Labrenz M."/>
            <person name="Spormann A.M."/>
            <person name="Op den Camp H."/>
            <person name="Overmann J."/>
            <person name="Amann R."/>
            <person name="Jetten M.S.M."/>
            <person name="Mascher T."/>
            <person name="Medema M.H."/>
            <person name="Devos D.P."/>
            <person name="Kaster A.-K."/>
            <person name="Ovreas L."/>
            <person name="Rohde M."/>
            <person name="Galperin M.Y."/>
            <person name="Jogler C."/>
        </authorList>
    </citation>
    <scope>NUCLEOTIDE SEQUENCE [LARGE SCALE GENOMIC DNA]</scope>
    <source>
        <strain evidence="1 2">Enr17</strain>
    </source>
</reference>
<keyword evidence="2" id="KW-1185">Reference proteome</keyword>
<dbReference type="EMBL" id="CP037452">
    <property type="protein sequence ID" value="QDV50572.1"/>
    <property type="molecule type" value="Genomic_DNA"/>
</dbReference>
<dbReference type="RefSeq" id="WP_145309175.1">
    <property type="nucleotide sequence ID" value="NZ_CP037452.1"/>
</dbReference>
<name>A0A518IBV7_9PLAN</name>
<proteinExistence type="predicted"/>
<sequence>MADTQQVKEILAQLEKFLQERETISPVLDRIMGDLGGRAIGLWRCETGKLIQVGFRAVPEMDEQVSKQFASFTREVSLQNTGLGIVKAIVERTPAIGTLRGEESGLQGSSEWLQKFGAQQSYAVPVLEGDQVVGVLAISTNCVHQSGDPEWEILTKIAVGIGEKKLLGMF</sequence>
<dbReference type="AlphaFoldDB" id="A0A518IBV7"/>
<organism evidence="1 2">
    <name type="scientific">Gimesia fumaroli</name>
    <dbReference type="NCBI Taxonomy" id="2527976"/>
    <lineage>
        <taxon>Bacteria</taxon>
        <taxon>Pseudomonadati</taxon>
        <taxon>Planctomycetota</taxon>
        <taxon>Planctomycetia</taxon>
        <taxon>Planctomycetales</taxon>
        <taxon>Planctomycetaceae</taxon>
        <taxon>Gimesia</taxon>
    </lineage>
</organism>
<dbReference type="InterPro" id="IPR029016">
    <property type="entry name" value="GAF-like_dom_sf"/>
</dbReference>
<dbReference type="Proteomes" id="UP000318313">
    <property type="component" value="Chromosome"/>
</dbReference>
<dbReference type="KEGG" id="gfm:Enr17x_26130"/>
<protein>
    <recommendedName>
        <fullName evidence="3">GAF domain-containing protein</fullName>
    </recommendedName>
</protein>
<dbReference type="OrthoDB" id="290975at2"/>
<evidence type="ECO:0000313" key="1">
    <source>
        <dbReference type="EMBL" id="QDV50572.1"/>
    </source>
</evidence>